<dbReference type="OrthoDB" id="376328at2759"/>
<protein>
    <submittedName>
        <fullName evidence="3">SICA antigen</fullName>
    </submittedName>
</protein>
<organism evidence="3 4">
    <name type="scientific">Plasmodium coatneyi</name>
    <dbReference type="NCBI Taxonomy" id="208452"/>
    <lineage>
        <taxon>Eukaryota</taxon>
        <taxon>Sar</taxon>
        <taxon>Alveolata</taxon>
        <taxon>Apicomplexa</taxon>
        <taxon>Aconoidasida</taxon>
        <taxon>Haemosporida</taxon>
        <taxon>Plasmodiidae</taxon>
        <taxon>Plasmodium</taxon>
    </lineage>
</organism>
<dbReference type="GeneID" id="30910450"/>
<dbReference type="AlphaFoldDB" id="A0A1B1E5N7"/>
<reference evidence="4" key="1">
    <citation type="submission" date="2016-06" db="EMBL/GenBank/DDBJ databases">
        <title>First high quality genome sequence of Plasmodium coatneyi using continuous long reads from single molecule, real-time sequencing.</title>
        <authorList>
            <person name="Chien J.-T."/>
            <person name="Pakala S.B."/>
            <person name="Geraldo J.A."/>
            <person name="Lapp S.A."/>
            <person name="Barnwell J.W."/>
            <person name="Kissinger J.C."/>
            <person name="Galinski M.R."/>
            <person name="Humphrey J.C."/>
        </authorList>
    </citation>
    <scope>NUCLEOTIDE SEQUENCE [LARGE SCALE GENOMIC DNA]</scope>
    <source>
        <strain evidence="4">Hackeri</strain>
    </source>
</reference>
<dbReference type="InterPro" id="IPR024288">
    <property type="entry name" value="SICA_C"/>
</dbReference>
<gene>
    <name evidence="3" type="ORF">PCOAH_00037190</name>
</gene>
<feature type="compositionally biased region" description="Basic and acidic residues" evidence="1">
    <location>
        <begin position="30"/>
        <end position="40"/>
    </location>
</feature>
<feature type="compositionally biased region" description="Basic residues" evidence="1">
    <location>
        <begin position="1"/>
        <end position="19"/>
    </location>
</feature>
<evidence type="ECO:0000313" key="4">
    <source>
        <dbReference type="Proteomes" id="UP000092716"/>
    </source>
</evidence>
<name>A0A1B1E5N7_9APIC</name>
<evidence type="ECO:0000256" key="1">
    <source>
        <dbReference type="SAM" id="MobiDB-lite"/>
    </source>
</evidence>
<evidence type="ECO:0000259" key="2">
    <source>
        <dbReference type="Pfam" id="PF12879"/>
    </source>
</evidence>
<dbReference type="KEGG" id="pcot:PCOAH_00037190"/>
<feature type="domain" description="Schizont-infected cell agglutination C-terminal" evidence="2">
    <location>
        <begin position="11"/>
        <end position="118"/>
    </location>
</feature>
<feature type="compositionally biased region" description="Basic residues" evidence="1">
    <location>
        <begin position="59"/>
        <end position="68"/>
    </location>
</feature>
<dbReference type="Pfam" id="PF12879">
    <property type="entry name" value="SICA_C"/>
    <property type="match status" value="1"/>
</dbReference>
<evidence type="ECO:0000313" key="3">
    <source>
        <dbReference type="EMBL" id="ANQ10352.1"/>
    </source>
</evidence>
<keyword evidence="4" id="KW-1185">Reference proteome</keyword>
<dbReference type="EMBL" id="CP016250">
    <property type="protein sequence ID" value="ANQ10352.1"/>
    <property type="molecule type" value="Genomic_DNA"/>
</dbReference>
<dbReference type="RefSeq" id="XP_019917047.1">
    <property type="nucleotide sequence ID" value="XM_020060510.1"/>
</dbReference>
<sequence>MKEKKKGRKKRKSRHKRAHQGPLPSLEEQLFDHVDDKADGPHAYTLVKERRQQRSAPTRTKRTKKQGVGHRVCHRTIIDIHLEVLDECQKGDTKLVQEDFFEILVQEFMGSDFIKEKKIQSSNSGFREEDLCS</sequence>
<feature type="region of interest" description="Disordered" evidence="1">
    <location>
        <begin position="1"/>
        <end position="68"/>
    </location>
</feature>
<dbReference type="VEuPathDB" id="PlasmoDB:PCOAH_00037190"/>
<dbReference type="Proteomes" id="UP000092716">
    <property type="component" value="Chromosome 12"/>
</dbReference>
<proteinExistence type="predicted"/>
<accession>A0A1B1E5N7</accession>